<name>A0A0F9C4S9_9ZZZZ</name>
<dbReference type="Gene3D" id="3.40.50.720">
    <property type="entry name" value="NAD(P)-binding Rossmann-like Domain"/>
    <property type="match status" value="1"/>
</dbReference>
<protein>
    <recommendedName>
        <fullName evidence="2">NAD-dependent epimerase/dehydratase domain-containing protein</fullName>
    </recommendedName>
</protein>
<accession>A0A0F9C4S9</accession>
<evidence type="ECO:0000313" key="3">
    <source>
        <dbReference type="EMBL" id="KKK91691.1"/>
    </source>
</evidence>
<dbReference type="InterPro" id="IPR001509">
    <property type="entry name" value="Epimerase_deHydtase"/>
</dbReference>
<dbReference type="AlphaFoldDB" id="A0A0F9C4S9"/>
<reference evidence="3" key="1">
    <citation type="journal article" date="2015" name="Nature">
        <title>Complex archaea that bridge the gap between prokaryotes and eukaryotes.</title>
        <authorList>
            <person name="Spang A."/>
            <person name="Saw J.H."/>
            <person name="Jorgensen S.L."/>
            <person name="Zaremba-Niedzwiedzka K."/>
            <person name="Martijn J."/>
            <person name="Lind A.E."/>
            <person name="van Eijk R."/>
            <person name="Schleper C."/>
            <person name="Guy L."/>
            <person name="Ettema T.J."/>
        </authorList>
    </citation>
    <scope>NUCLEOTIDE SEQUENCE</scope>
</reference>
<dbReference type="InterPro" id="IPR036291">
    <property type="entry name" value="NAD(P)-bd_dom_sf"/>
</dbReference>
<proteinExistence type="inferred from homology"/>
<sequence>MNILITGHSGFIGSHTADYFLEQGHIVYGIARSLRPNCPHRQYTIDIDNYDILSKLVNEKCIDIIVHFAGKPIVADCDKDPFGAFKVNGLGTAAILEAARYANVKKTIIIETDKVYGFQEKVPTTEDAVLNPGSPYEFSKVLAAMFCNFYREHYKMDVISVRPVNVFGPGDYSFTRIVPAAMRNIANGKGIPVQKHAVNIQRNFIYVKDVAKMMYLLATEKTKHNVYNLSTNESVSILDFATHITKILVHNVD</sequence>
<dbReference type="Gene3D" id="3.90.25.10">
    <property type="entry name" value="UDP-galactose 4-epimerase, domain 1"/>
    <property type="match status" value="1"/>
</dbReference>
<dbReference type="CDD" id="cd08946">
    <property type="entry name" value="SDR_e"/>
    <property type="match status" value="1"/>
</dbReference>
<gene>
    <name evidence="3" type="ORF">LCGC14_2710390</name>
</gene>
<dbReference type="EMBL" id="LAZR01048540">
    <property type="protein sequence ID" value="KKK91691.1"/>
    <property type="molecule type" value="Genomic_DNA"/>
</dbReference>
<comment type="caution">
    <text evidence="3">The sequence shown here is derived from an EMBL/GenBank/DDBJ whole genome shotgun (WGS) entry which is preliminary data.</text>
</comment>
<dbReference type="Pfam" id="PF01370">
    <property type="entry name" value="Epimerase"/>
    <property type="match status" value="1"/>
</dbReference>
<feature type="non-terminal residue" evidence="3">
    <location>
        <position position="253"/>
    </location>
</feature>
<feature type="domain" description="NAD-dependent epimerase/dehydratase" evidence="2">
    <location>
        <begin position="3"/>
        <end position="229"/>
    </location>
</feature>
<evidence type="ECO:0000259" key="2">
    <source>
        <dbReference type="Pfam" id="PF01370"/>
    </source>
</evidence>
<organism evidence="3">
    <name type="scientific">marine sediment metagenome</name>
    <dbReference type="NCBI Taxonomy" id="412755"/>
    <lineage>
        <taxon>unclassified sequences</taxon>
        <taxon>metagenomes</taxon>
        <taxon>ecological metagenomes</taxon>
    </lineage>
</organism>
<comment type="similarity">
    <text evidence="1">Belongs to the NAD(P)-dependent epimerase/dehydratase family.</text>
</comment>
<evidence type="ECO:0000256" key="1">
    <source>
        <dbReference type="ARBA" id="ARBA00007637"/>
    </source>
</evidence>
<dbReference type="PANTHER" id="PTHR43000">
    <property type="entry name" value="DTDP-D-GLUCOSE 4,6-DEHYDRATASE-RELATED"/>
    <property type="match status" value="1"/>
</dbReference>
<dbReference type="SUPFAM" id="SSF51735">
    <property type="entry name" value="NAD(P)-binding Rossmann-fold domains"/>
    <property type="match status" value="1"/>
</dbReference>